<reference evidence="2 3" key="1">
    <citation type="submission" date="2020-08" db="EMBL/GenBank/DDBJ databases">
        <title>Genomic Encyclopedia of Type Strains, Phase IV (KMG-IV): sequencing the most valuable type-strain genomes for metagenomic binning, comparative biology and taxonomic classification.</title>
        <authorList>
            <person name="Goeker M."/>
        </authorList>
    </citation>
    <scope>NUCLEOTIDE SEQUENCE [LARGE SCALE GENOMIC DNA]</scope>
    <source>
        <strain evidence="2 3">DSM 26189</strain>
    </source>
</reference>
<dbReference type="PANTHER" id="PTHR43610">
    <property type="entry name" value="BLL6696 PROTEIN"/>
    <property type="match status" value="1"/>
</dbReference>
<keyword evidence="3" id="KW-1185">Reference proteome</keyword>
<dbReference type="AlphaFoldDB" id="A0A7W6BIR4"/>
<evidence type="ECO:0000259" key="1">
    <source>
        <dbReference type="PROSITE" id="PS51186"/>
    </source>
</evidence>
<dbReference type="RefSeq" id="WP_188073236.1">
    <property type="nucleotide sequence ID" value="NZ_BSPS01000028.1"/>
</dbReference>
<keyword evidence="2" id="KW-0808">Transferase</keyword>
<dbReference type="InterPro" id="IPR000182">
    <property type="entry name" value="GNAT_dom"/>
</dbReference>
<sequence length="184" mass="20556">MAPKAADAGALSAPLIDGEVRILPFEPAHAAPLRAACEQDRDIWQIYPVNMLAEDADERLRAFHGEQGWVRFAAFRGDHLVGTTSYIHPDPANGTVMIGGTYIEPSARGTGFNRRMKHLMIGHAFACGFWRIEFTVDTRNTRSMEAMRRLGAVHEGILRRNRVTWTGHVRDTALFSILADEWNG</sequence>
<dbReference type="Gene3D" id="3.40.630.30">
    <property type="match status" value="1"/>
</dbReference>
<dbReference type="GO" id="GO:0016747">
    <property type="term" value="F:acyltransferase activity, transferring groups other than amino-acyl groups"/>
    <property type="evidence" value="ECO:0007669"/>
    <property type="project" value="InterPro"/>
</dbReference>
<name>A0A7W6BIR4_9SPHN</name>
<comment type="caution">
    <text evidence="2">The sequence shown here is derived from an EMBL/GenBank/DDBJ whole genome shotgun (WGS) entry which is preliminary data.</text>
</comment>
<dbReference type="EMBL" id="JACIDT010000015">
    <property type="protein sequence ID" value="MBB3927766.1"/>
    <property type="molecule type" value="Genomic_DNA"/>
</dbReference>
<dbReference type="PANTHER" id="PTHR43610:SF1">
    <property type="entry name" value="N-ACETYLTRANSFERASE DOMAIN-CONTAINING PROTEIN"/>
    <property type="match status" value="1"/>
</dbReference>
<dbReference type="Proteomes" id="UP000571950">
    <property type="component" value="Unassembled WGS sequence"/>
</dbReference>
<dbReference type="SUPFAM" id="SSF55729">
    <property type="entry name" value="Acyl-CoA N-acyltransferases (Nat)"/>
    <property type="match status" value="1"/>
</dbReference>
<evidence type="ECO:0000313" key="3">
    <source>
        <dbReference type="Proteomes" id="UP000571950"/>
    </source>
</evidence>
<accession>A0A7W6BIR4</accession>
<evidence type="ECO:0000313" key="2">
    <source>
        <dbReference type="EMBL" id="MBB3927766.1"/>
    </source>
</evidence>
<proteinExistence type="predicted"/>
<gene>
    <name evidence="2" type="ORF">GGR43_003503</name>
</gene>
<dbReference type="InterPro" id="IPR016181">
    <property type="entry name" value="Acyl_CoA_acyltransferase"/>
</dbReference>
<dbReference type="CDD" id="cd04301">
    <property type="entry name" value="NAT_SF"/>
    <property type="match status" value="1"/>
</dbReference>
<dbReference type="PROSITE" id="PS51186">
    <property type="entry name" value="GNAT"/>
    <property type="match status" value="1"/>
</dbReference>
<organism evidence="2 3">
    <name type="scientific">Sphingobium jiangsuense</name>
    <dbReference type="NCBI Taxonomy" id="870476"/>
    <lineage>
        <taxon>Bacteria</taxon>
        <taxon>Pseudomonadati</taxon>
        <taxon>Pseudomonadota</taxon>
        <taxon>Alphaproteobacteria</taxon>
        <taxon>Sphingomonadales</taxon>
        <taxon>Sphingomonadaceae</taxon>
        <taxon>Sphingobium</taxon>
    </lineage>
</organism>
<dbReference type="Pfam" id="PF13302">
    <property type="entry name" value="Acetyltransf_3"/>
    <property type="match status" value="1"/>
</dbReference>
<protein>
    <submittedName>
        <fullName evidence="2">RimJ/RimL family protein N-acetyltransferase</fullName>
    </submittedName>
</protein>
<feature type="domain" description="N-acetyltransferase" evidence="1">
    <location>
        <begin position="20"/>
        <end position="176"/>
    </location>
</feature>